<keyword evidence="7" id="KW-0045">Antibiotic biosynthesis</keyword>
<evidence type="ECO:0000256" key="8">
    <source>
        <dbReference type="ARBA" id="ARBA00023268"/>
    </source>
</evidence>
<feature type="domain" description="Carrier" evidence="10">
    <location>
        <begin position="966"/>
        <end position="1041"/>
    </location>
</feature>
<dbReference type="GO" id="GO:0017000">
    <property type="term" value="P:antibiotic biosynthetic process"/>
    <property type="evidence" value="ECO:0007669"/>
    <property type="project" value="UniProtKB-KW"/>
</dbReference>
<evidence type="ECO:0000313" key="12">
    <source>
        <dbReference type="Proteomes" id="UP000198601"/>
    </source>
</evidence>
<evidence type="ECO:0000256" key="6">
    <source>
        <dbReference type="ARBA" id="ARBA00022737"/>
    </source>
</evidence>
<keyword evidence="5" id="KW-0436">Ligase</keyword>
<dbReference type="CDD" id="cd19534">
    <property type="entry name" value="E_NRPS"/>
    <property type="match status" value="1"/>
</dbReference>
<dbReference type="PANTHER" id="PTHR45527:SF1">
    <property type="entry name" value="FATTY ACID SYNTHASE"/>
    <property type="match status" value="1"/>
</dbReference>
<dbReference type="Pfam" id="PF00550">
    <property type="entry name" value="PP-binding"/>
    <property type="match status" value="4"/>
</dbReference>
<dbReference type="RefSeq" id="WP_090666259.1">
    <property type="nucleotide sequence ID" value="NZ_FMTT01000002.1"/>
</dbReference>
<dbReference type="PROSITE" id="PS50075">
    <property type="entry name" value="CARRIER"/>
    <property type="match status" value="4"/>
</dbReference>
<dbReference type="SUPFAM" id="SSF53474">
    <property type="entry name" value="alpha/beta-Hydrolases"/>
    <property type="match status" value="1"/>
</dbReference>
<dbReference type="InterPro" id="IPR010060">
    <property type="entry name" value="NRPS_synth"/>
</dbReference>
<evidence type="ECO:0000256" key="9">
    <source>
        <dbReference type="SAM" id="MobiDB-lite"/>
    </source>
</evidence>
<dbReference type="InterPro" id="IPR020806">
    <property type="entry name" value="PKS_PP-bd"/>
</dbReference>
<sequence>MNATPLYPLTNAQQRIWYTELMYPDTAAALLSGTVKMKGKINLDAFKQAMNLVIRQYDSFRTRITSENGLPQQYVVPYEEKEFECLDLSDFKSLAEAETWLERHIRTPLKLFHSELFQFVFIKIHDEEYWLNMKIHHIISDGISIVLFGNQLCEYYIDLMNGLEPRVGEEQSFIEYIQTEQTYERSDRYQKDKAYWLEKFSYLPEMTGFKPYNPLSLSTAANRKEFIVDQTLYNDVKVFCQEHQISLFHLFMAAMYIYMYKATTQQDITIGTAYGNRTTKKEKNMMGMLVSTVTARAFVDPEADLMSFLQRVVKEQLSVLRHQRYPYNQLIQDLREIHRNQDLQRLFGISINYRPVSWVDLDGVRIQTDYDFCGDEVNDFILHIVEMLDEQQLALHMDYRIHLFEENEIVSIVQHLLAVIENMIRDPYQKISGISLIGDDEKQKVLTLFNDSAADYPREKTIHGLFEEQAARTPEHVAVRFEDRQMTYGELNERANRLARTLRAEGVGADSLVGIVADRSVEMIVGLLAILKAGGAYVPVDPEYPEERIQYMLEDSGVRLLLLQHHLKGRIPFGGKLVDLDDPAAYREDDTNLEPASGPNHLAYVIYTSGTTGKPKGTLIEHKNVVRLLFNSKNLFDFNASDTWTLFHSFCFDFSVWEMYGALLYGGTLIVVPQLTAKSPAQFLQLLKTRKVTVLNQTPTYFYQLLQEELMSPGNELKLRKVIFGGEALSPSLLKDWKTKYPDTRLINMYGITETTVHVTYKEITEVEIAQGKSNIGQPIPTLRAYVLDEWRRPQAIGIPGELYVAGDGLARGYLNRADLTAEKFVDNPFEPGERMYRTGDLVRWLPDGSIEYLGRIDHQVKIRGYRIELGEVEAQLLKTDSVQEVVVIAREDEAGQKYLCAYFVADCELTVSELRGALSQELPGYMIPSYFVQLERMPLTPNGKLDRRALPAPEGTLQTGTEYVAPRTSTEAKLAQIWQELLGLQRIGVKDHFFDIGGHSLRATLLTARIHKEMNGSLSLRDVFQAPTIEQMAQLLVSRERLAYASIPAVGESAYYPVSSAQKRLYVLRQLEGGDIVYNMPGVMTVEGALDRERFEDAFRQLILRHEALRTSFEVVDGEPVQRVHSSVAFAVGYAQAGQEEAEERLRGFVRAFDLDQAPLLRVELVQLEQERHLLLFDMHHIISDGVSIGILTEELVRLYGGEELPPLRIQYKDYAAWQQAELSSETMSKQETYWLDVFSGEISVLDLPTDYRRPAVKSFAGDTFEFVIGKRRSEGLRTIVAQTEATMYMVLLAVYTTLLSKYSGQEDIIVGSPIAGRPHAELESMVGMFVNTLAIRTYPAGEKTFGDYVREVKETSLKAYENQDYPFEALVEKLDVKLDLSRNALFDTMLVLQNTVPGKQEIEGLQFKAYPHRSHVAKFDLTLNVEEDEEELVCFFEYARTLYKPETVEQLTKHLLQVIDAVIGAPQTKLSSIEIITAEEKSRILDAWGDTKADYPQEKTVHQLFEEQAERTPERIAVVFEESRLTYRELNQQANRLARMLRAEGVQAGQLVGLMTERSIETIVGLFGILKAGGAYVPIDPEYPEERIRYMLKDSGAKLLLTQQRLRECASFAGKLALLDDEEIYDDDSSNLESIAGPHDLAYVIYTSGTTGKPKGVLVEHRGLCNLKPFFERTLRVNERDKVVQFASLSFDASCWETLMALFNGATLCIPSAATILDYPLFVGFMNDNGITTAVLPPAYATYLEPDSLPALKRLITGGSASSTELVRKWRDKVEYFNAYGPTEDSICTTIWADSAGTMDDRSVSIGHPIFNHRIYIVDAHHHLLPVGVPGELCIAGVGLARGYLNRADLTAEKFVDNPFEPGKRMYRTGDLARWLPDGSIEYLGRIDHQVKIRGYRIELAEVEAKLLNADSVQEAIVLAHEGEGGQKDLCAYFVAGRTLTVGELRAALAVELPGYMIPSYFVQLERMPLTPNGKVDRKALPAPEGSVRTGAEYVAPRTPAEQALASVWQGVLGVRMIGIRDNFFELGGDSIKAIQVSSRLLQAGYKLEMKDLFKYPIVAELSPHLQAASRIAEQREVSGATKLTPIQHWFFKRQTADLHHFNQAVMLHREGGFDEAVLRLAIRAMAEHHDALRLVFRQTERGIEAWNRRADEGELYSLDVFDFTGEADCAAIVEAKASEIQSGISLSEGPLMKLGLFRCADGDHLLIAIHHLAVDGVSWRILFEDLTAGYEQAASGQTADGQAIRLPHKTDSFKLWAERLSLYANSPAMESERAYWRQLRQTKTEPLPKDDAQERALERDSETITIRWTEKETEQLLKQAHRAYNTETNDLLLAALGMAVHEWSGIGQVLVNLEGHGREPIIPDIDITRTVGWFTSQYPVVLDMGADRDVSRRIKRVKEELRQIPHKGIGFGILSYLTALEEDSSLEVKPDIRFNYLGQFDQDLSTNGLQVSPYSTGTAMSGNAERHCALDINGMIAGGALTLTIGYSGKQYRRETMERFSGLLRASLQEIIGHCVAKERTELTPSDVLLKGLAIEELDALVEQTGHLGDIENVYKLTPMQKGMLFHSLLEPDSGAYFEQAAFDLRGTFDVEAFAKSLDALVQRHDVLRTNFYNGWKDLPLQIVYRNKKRSFAYEDLRGMDEAERNAYIEAYAAEDKARGFDLTQDGLLRVSILRTGEEAYRMLWSFHHIIMDGWCLPLITQEVFEHYFAIRERRQPSLAPTLPYSRYIEWLDRQNDEEASRYWLGYLEDYEQHTTLPFASLTGKEKGYVSEQFECDLGMELTRRIEEAAKQHQVTVSTLMQAVWGLMLQKYNGQRDVVFGSVVSGRPTEIPGIESMIGLFINTIPVRVRTEEHATFAEAVKKLQEQYLASHAYDTYPLYEIQAQAGQKQPLITHIMVFENYPVEQQMLQLGSGSPADFEITDAEMFEQTSYDFNLIVLPGEAFRIVFRYNASVYEPASIERIQRHLVHMLNQIANDPHIKLSELELVTPEEKALMRSIGETATSDYPKNKTLQQLFEEQAERTPDAVAVIFGDKQLTYGELNERANGLARTLRTEGVGPDQPVGFMVERSLEMIVGIFGILKAGGAYVPIDPEYPEERIRYMLEDSGAKLLLTHPQVQRKVNFAGIVLDLTDLRHYQAGKDNLPPLHGSETLACIMYTSGSTGNPKGNLTMHFNISRVVKETNYIRFTPKDRVLQLSSFSFDGSTFDIYGALLNGAALVLIARDEVMDARELSRVLLAQRITKCFMTTALFNTLVDIDVDCLATLEAVLLGGEKVSAGHVRRALARLGPGRLIHVYGPTESTVYATYYRIDHLDEKAGTVPIGKPVSHTSVYVLDRDQRLLPAGIPGELYIAGDGLARGYLNRPELTDEKFIPSPFSPGGRLYRTGDLVKWLEDGNLEYISRIDAQVKIRGYRIELGEVEKQLLKAEAVQEAVVIALEDEGGHKRMGAYFVADKILTAGELRAALAQELPEYMIPSYFVQLERMPLTPNGKIDRKALPAPEGSASGGSEYTAPRTPLEAKLVRIWKELLGLEKVGVKDNFFELGGHSLRATTLVSKVHKEMNVEFPLRDVFRCVTVEEMAQAIARMEERLYVSIPKIEEKKYYALSSAQKRLFILHQLEGAEQSYNMPGVMMVEGLLDRHRLEKAFRQLIRRHETLRTGFETVNGEPVQRVHPEVTFAAAYVEAREEDATKHVRSFVRAFDLQQPPLLRVGLIELGAERHLLMLDMHHIISDGVSVNILIEEFVRLYEGAELPPLRIQYKDYAAWQQAEVRSERMNRQEAYWLDVFHGEIPVLDLPTDYPRPAVRNFEGDTVTFAVGQAGSERLRQLAAQTGSTLYMVLLAAYMTLLHKYTGQEDVIVGTPVAGRPHADLEPVIGMFVNTLALRSYPAGEKTFLGYLQEIREHALKAYEHQDYPFEELVEKLNVKRDMSRSVLFDTMFVLENMEEGVLGIEGLSFKPYPSGHDAVKFDLTLSAVEAGDELEFGLRYAGALYKRETVERMAGHFVRLLGAIADNPQAKLAELEMITPEEAAQLQSEFNDTADDRYPQNKTLYAVFEEQVERSRDRIAVVFEDDQLTYGELNERANRVARVLRARGVAADQPVAMLVERSLEMIVGMLAVLKADGAYVPIDPQHPEDRIRFVLEDSGAKLLLTQSWQQTKAVDFRGEVLCLDEAGLYEGPAEHGANLEPVSTANNLAYLIYTSGTTGQPKGVMIEQRSVVNFTLSLFEPIYAAHPEYRNMAQLAPYVFDMSVKPIYGALLLGLTLHIVPEETRMDGEKLLKFFREHDIDITDATPTYLAILVQAAEAGSSAAGAKHYVIGGEALTTKLVKSFWSTFGEQVKLTNVYGPTECTVDSTIYEVEPQRLAKLADTVPIGRPLPNQKIWILDAGQRLVPIGVAGELHISGAGVARGYNRRPELTEEKFVPNPYETGGRMYKTGDLARWLPDGTIEYLGRIDHQVKIRGYRIELGEVEAQLLKVEPVQEAIVLAREDESGAKQLCAYFLAARSLTVNELRAALSREIPAYMIPSYFVQVERMPLTPNGKIDRKALPAPEGSVPTGMEYVAPRTSLEARLTEIWQEVLGLPNIGVQDNFFDLGGHSLKVLQMLQKVSVELDVQVPLHTVFKMPTVEDMAYEIGKREAEKAFGSEENDIVRLNEKGPVNVFCFPPLAGYGIGYYEMARQLENHCVVYGLEFIGDRSSHEDMLEQYIDSIRSIQQQGPYIFLGYSIGGSLAFEVTKAMENRGYQVSDIIMIDTLRRTETIESSPEGTSDQIEQILAGLSDTYKSYLTEPSVREKVKNKMYAYALYRDGLLNTGAVQANIHALVAGGSAAGIAAPDDALLWRQATLNHYAEYEVVGSHDVVLDAGFIEENAKVLRTIVKKVIQETRQLNPTLL</sequence>
<dbReference type="SUPFAM" id="SSF52777">
    <property type="entry name" value="CoA-dependent acyltransferases"/>
    <property type="match status" value="10"/>
</dbReference>
<dbReference type="InterPro" id="IPR020802">
    <property type="entry name" value="TesA-like"/>
</dbReference>
<feature type="domain" description="Carrier" evidence="10">
    <location>
        <begin position="4566"/>
        <end position="4641"/>
    </location>
</feature>
<dbReference type="InterPro" id="IPR006162">
    <property type="entry name" value="Ppantetheine_attach_site"/>
</dbReference>
<dbReference type="Gene3D" id="3.30.559.10">
    <property type="entry name" value="Chloramphenicol acetyltransferase-like domain"/>
    <property type="match status" value="5"/>
</dbReference>
<proteinExistence type="inferred from homology"/>
<dbReference type="NCBIfam" id="TIGR01733">
    <property type="entry name" value="AA-adenyl-dom"/>
    <property type="match status" value="4"/>
</dbReference>
<evidence type="ECO:0000256" key="3">
    <source>
        <dbReference type="ARBA" id="ARBA00022450"/>
    </source>
</evidence>
<evidence type="ECO:0000256" key="1">
    <source>
        <dbReference type="ARBA" id="ARBA00001957"/>
    </source>
</evidence>
<dbReference type="Pfam" id="PF13193">
    <property type="entry name" value="AMP-binding_C"/>
    <property type="match status" value="4"/>
</dbReference>
<name>A0A1G4PCU9_9BACL</name>
<dbReference type="InterPro" id="IPR020845">
    <property type="entry name" value="AMP-binding_CS"/>
</dbReference>
<dbReference type="NCBIfam" id="NF003417">
    <property type="entry name" value="PRK04813.1"/>
    <property type="match status" value="4"/>
</dbReference>
<dbReference type="InterPro" id="IPR045851">
    <property type="entry name" value="AMP-bd_C_sf"/>
</dbReference>
<dbReference type="STRING" id="624147.SAMN04487970_100230"/>
<evidence type="ECO:0000259" key="10">
    <source>
        <dbReference type="PROSITE" id="PS50075"/>
    </source>
</evidence>
<dbReference type="PANTHER" id="PTHR45527">
    <property type="entry name" value="NONRIBOSOMAL PEPTIDE SYNTHETASE"/>
    <property type="match status" value="1"/>
</dbReference>
<dbReference type="PROSITE" id="PS00012">
    <property type="entry name" value="PHOSPHOPANTETHEINE"/>
    <property type="match status" value="4"/>
</dbReference>
<dbReference type="SMART" id="SM00824">
    <property type="entry name" value="PKS_TE"/>
    <property type="match status" value="1"/>
</dbReference>
<gene>
    <name evidence="11" type="ORF">SAMN04487970_100230</name>
</gene>
<comment type="similarity">
    <text evidence="2">Belongs to the ATP-dependent AMP-binding enzyme family.</text>
</comment>
<dbReference type="InterPro" id="IPR029058">
    <property type="entry name" value="AB_hydrolase_fold"/>
</dbReference>
<dbReference type="Gene3D" id="3.40.50.980">
    <property type="match status" value="8"/>
</dbReference>
<keyword evidence="4" id="KW-0597">Phosphoprotein</keyword>
<keyword evidence="6" id="KW-0677">Repeat</keyword>
<feature type="region of interest" description="Disordered" evidence="9">
    <location>
        <begin position="3495"/>
        <end position="3515"/>
    </location>
</feature>
<dbReference type="InterPro" id="IPR023213">
    <property type="entry name" value="CAT-like_dom_sf"/>
</dbReference>
<dbReference type="GO" id="GO:0044550">
    <property type="term" value="P:secondary metabolite biosynthetic process"/>
    <property type="evidence" value="ECO:0007669"/>
    <property type="project" value="UniProtKB-ARBA"/>
</dbReference>
<dbReference type="CDD" id="cd12117">
    <property type="entry name" value="A_NRPS_Srf_like"/>
    <property type="match status" value="1"/>
</dbReference>
<dbReference type="InterPro" id="IPR036736">
    <property type="entry name" value="ACP-like_sf"/>
</dbReference>
<dbReference type="FunFam" id="2.30.38.10:FF:000001">
    <property type="entry name" value="Non-ribosomal peptide synthetase PvdI"/>
    <property type="match status" value="4"/>
</dbReference>
<evidence type="ECO:0000313" key="11">
    <source>
        <dbReference type="EMBL" id="SCW30123.1"/>
    </source>
</evidence>
<accession>A0A1G4PCU9</accession>
<dbReference type="Pfam" id="PF00668">
    <property type="entry name" value="Condensation"/>
    <property type="match status" value="5"/>
</dbReference>
<evidence type="ECO:0000256" key="5">
    <source>
        <dbReference type="ARBA" id="ARBA00022598"/>
    </source>
</evidence>
<protein>
    <submittedName>
        <fullName evidence="11">Non-ribosomal peptide synthase domain TIGR01720/amino acid adenylation domain-containing protein</fullName>
    </submittedName>
</protein>
<dbReference type="GO" id="GO:0008610">
    <property type="term" value="P:lipid biosynthetic process"/>
    <property type="evidence" value="ECO:0007669"/>
    <property type="project" value="UniProtKB-ARBA"/>
</dbReference>
<dbReference type="Gene3D" id="2.30.38.10">
    <property type="entry name" value="Luciferase, Domain 3"/>
    <property type="match status" value="4"/>
</dbReference>
<dbReference type="GO" id="GO:0043041">
    <property type="term" value="P:amino acid activation for nonribosomal peptide biosynthetic process"/>
    <property type="evidence" value="ECO:0007669"/>
    <property type="project" value="TreeGrafter"/>
</dbReference>
<organism evidence="11 12">
    <name type="scientific">Paenibacillus tianmuensis</name>
    <dbReference type="NCBI Taxonomy" id="624147"/>
    <lineage>
        <taxon>Bacteria</taxon>
        <taxon>Bacillati</taxon>
        <taxon>Bacillota</taxon>
        <taxon>Bacilli</taxon>
        <taxon>Bacillales</taxon>
        <taxon>Paenibacillaceae</taxon>
        <taxon>Paenibacillus</taxon>
    </lineage>
</organism>
<dbReference type="InterPro" id="IPR010071">
    <property type="entry name" value="AA_adenyl_dom"/>
</dbReference>
<dbReference type="FunFam" id="1.10.1200.10:FF:000005">
    <property type="entry name" value="Nonribosomal peptide synthetase 1"/>
    <property type="match status" value="4"/>
</dbReference>
<dbReference type="Pfam" id="PF00501">
    <property type="entry name" value="AMP-binding"/>
    <property type="match status" value="4"/>
</dbReference>
<dbReference type="Gene3D" id="1.10.287.490">
    <property type="entry name" value="Helix hairpin bin"/>
    <property type="match status" value="1"/>
</dbReference>
<dbReference type="SMART" id="SM00823">
    <property type="entry name" value="PKS_PP"/>
    <property type="match status" value="3"/>
</dbReference>
<comment type="cofactor">
    <cofactor evidence="1">
        <name>pantetheine 4'-phosphate</name>
        <dbReference type="ChEBI" id="CHEBI:47942"/>
    </cofactor>
</comment>
<evidence type="ECO:0000256" key="2">
    <source>
        <dbReference type="ARBA" id="ARBA00006432"/>
    </source>
</evidence>
<dbReference type="CDD" id="cd19531">
    <property type="entry name" value="LCL_NRPS-like"/>
    <property type="match status" value="2"/>
</dbReference>
<dbReference type="SUPFAM" id="SSF47336">
    <property type="entry name" value="ACP-like"/>
    <property type="match status" value="4"/>
</dbReference>
<dbReference type="GO" id="GO:0005737">
    <property type="term" value="C:cytoplasm"/>
    <property type="evidence" value="ECO:0007669"/>
    <property type="project" value="TreeGrafter"/>
</dbReference>
<dbReference type="GO" id="GO:0031177">
    <property type="term" value="F:phosphopantetheine binding"/>
    <property type="evidence" value="ECO:0007669"/>
    <property type="project" value="InterPro"/>
</dbReference>
<dbReference type="CDD" id="cd19543">
    <property type="entry name" value="DCL_NRPS"/>
    <property type="match status" value="1"/>
</dbReference>
<dbReference type="Gene3D" id="3.30.300.30">
    <property type="match status" value="4"/>
</dbReference>
<dbReference type="Proteomes" id="UP000198601">
    <property type="component" value="Unassembled WGS sequence"/>
</dbReference>
<dbReference type="PROSITE" id="PS00455">
    <property type="entry name" value="AMP_BINDING"/>
    <property type="match status" value="4"/>
</dbReference>
<dbReference type="Gene3D" id="1.10.1200.10">
    <property type="entry name" value="ACP-like"/>
    <property type="match status" value="4"/>
</dbReference>
<dbReference type="Pfam" id="PF00975">
    <property type="entry name" value="Thioesterase"/>
    <property type="match status" value="1"/>
</dbReference>
<dbReference type="Gene3D" id="3.40.50.1820">
    <property type="entry name" value="alpha/beta hydrolase"/>
    <property type="match status" value="1"/>
</dbReference>
<feature type="domain" description="Carrier" evidence="10">
    <location>
        <begin position="1998"/>
        <end position="2072"/>
    </location>
</feature>
<keyword evidence="3" id="KW-0596">Phosphopantetheine</keyword>
<dbReference type="NCBIfam" id="TIGR01720">
    <property type="entry name" value="NRPS-para261"/>
    <property type="match status" value="1"/>
</dbReference>
<dbReference type="Gene3D" id="3.30.559.30">
    <property type="entry name" value="Nonribosomal peptide synthetase, condensation domain"/>
    <property type="match status" value="5"/>
</dbReference>
<dbReference type="FunFam" id="3.30.300.30:FF:000010">
    <property type="entry name" value="Enterobactin synthetase component F"/>
    <property type="match status" value="4"/>
</dbReference>
<dbReference type="InterPro" id="IPR000873">
    <property type="entry name" value="AMP-dep_synth/lig_dom"/>
</dbReference>
<dbReference type="GO" id="GO:0016874">
    <property type="term" value="F:ligase activity"/>
    <property type="evidence" value="ECO:0007669"/>
    <property type="project" value="UniProtKB-KW"/>
</dbReference>
<dbReference type="FunFam" id="3.40.50.980:FF:000002">
    <property type="entry name" value="Enterobactin synthetase component F"/>
    <property type="match status" value="2"/>
</dbReference>
<dbReference type="EMBL" id="FMTT01000002">
    <property type="protein sequence ID" value="SCW30123.1"/>
    <property type="molecule type" value="Genomic_DNA"/>
</dbReference>
<dbReference type="FunFam" id="3.40.50.980:FF:000001">
    <property type="entry name" value="Non-ribosomal peptide synthetase"/>
    <property type="match status" value="4"/>
</dbReference>
<keyword evidence="8" id="KW-0511">Multifunctional enzyme</keyword>
<evidence type="ECO:0000256" key="4">
    <source>
        <dbReference type="ARBA" id="ARBA00022553"/>
    </source>
</evidence>
<keyword evidence="12" id="KW-1185">Reference proteome</keyword>
<dbReference type="OrthoDB" id="9765680at2"/>
<dbReference type="InterPro" id="IPR001031">
    <property type="entry name" value="Thioesterase"/>
</dbReference>
<evidence type="ECO:0000256" key="7">
    <source>
        <dbReference type="ARBA" id="ARBA00023194"/>
    </source>
</evidence>
<reference evidence="12" key="1">
    <citation type="submission" date="2016-10" db="EMBL/GenBank/DDBJ databases">
        <authorList>
            <person name="Varghese N."/>
            <person name="Submissions S."/>
        </authorList>
    </citation>
    <scope>NUCLEOTIDE SEQUENCE [LARGE SCALE GENOMIC DNA]</scope>
    <source>
        <strain evidence="12">CGMCC 1.8946</strain>
    </source>
</reference>
<dbReference type="SUPFAM" id="SSF56801">
    <property type="entry name" value="Acetyl-CoA synthetase-like"/>
    <property type="match status" value="4"/>
</dbReference>
<feature type="domain" description="Carrier" evidence="10">
    <location>
        <begin position="3516"/>
        <end position="3591"/>
    </location>
</feature>
<dbReference type="FunFam" id="3.40.50.12780:FF:000012">
    <property type="entry name" value="Non-ribosomal peptide synthetase"/>
    <property type="match status" value="4"/>
</dbReference>
<dbReference type="InterPro" id="IPR009081">
    <property type="entry name" value="PP-bd_ACP"/>
</dbReference>
<dbReference type="InterPro" id="IPR001242">
    <property type="entry name" value="Condensation_dom"/>
</dbReference>
<dbReference type="InterPro" id="IPR025110">
    <property type="entry name" value="AMP-bd_C"/>
</dbReference>